<comment type="caution">
    <text evidence="1">The sequence shown here is derived from an EMBL/GenBank/DDBJ whole genome shotgun (WGS) entry which is preliminary data.</text>
</comment>
<sequence length="84" mass="9281">MELALTNQHLIVVTNLAGSAPINIEWSCPLRIVGGIRHEPRWNQRGRITIAFTDGSLVRLIAGYVFPGKARRFVEASRTLGIPS</sequence>
<evidence type="ECO:0000313" key="2">
    <source>
        <dbReference type="Proteomes" id="UP001597453"/>
    </source>
</evidence>
<reference evidence="2" key="1">
    <citation type="journal article" date="2019" name="Int. J. Syst. Evol. Microbiol.">
        <title>The Global Catalogue of Microorganisms (GCM) 10K type strain sequencing project: providing services to taxonomists for standard genome sequencing and annotation.</title>
        <authorList>
            <consortium name="The Broad Institute Genomics Platform"/>
            <consortium name="The Broad Institute Genome Sequencing Center for Infectious Disease"/>
            <person name="Wu L."/>
            <person name="Ma J."/>
        </authorList>
    </citation>
    <scope>NUCLEOTIDE SEQUENCE [LARGE SCALE GENOMIC DNA]</scope>
    <source>
        <strain evidence="2">TISTR 1511</strain>
    </source>
</reference>
<proteinExistence type="predicted"/>
<gene>
    <name evidence="1" type="ORF">ACFSUQ_06145</name>
</gene>
<keyword evidence="2" id="KW-1185">Reference proteome</keyword>
<accession>A0ABW5RIK0</accession>
<organism evidence="1 2">
    <name type="scientific">Gulosibacter bifidus</name>
    <dbReference type="NCBI Taxonomy" id="272239"/>
    <lineage>
        <taxon>Bacteria</taxon>
        <taxon>Bacillati</taxon>
        <taxon>Actinomycetota</taxon>
        <taxon>Actinomycetes</taxon>
        <taxon>Micrococcales</taxon>
        <taxon>Microbacteriaceae</taxon>
        <taxon>Gulosibacter</taxon>
    </lineage>
</organism>
<protein>
    <submittedName>
        <fullName evidence="1">Uncharacterized protein</fullName>
    </submittedName>
</protein>
<dbReference type="Proteomes" id="UP001597453">
    <property type="component" value="Unassembled WGS sequence"/>
</dbReference>
<dbReference type="EMBL" id="JBHUNF010000003">
    <property type="protein sequence ID" value="MFD2674878.1"/>
    <property type="molecule type" value="Genomic_DNA"/>
</dbReference>
<dbReference type="RefSeq" id="WP_066056310.1">
    <property type="nucleotide sequence ID" value="NZ_JBHUNF010000003.1"/>
</dbReference>
<name>A0ABW5RIK0_9MICO</name>
<evidence type="ECO:0000313" key="1">
    <source>
        <dbReference type="EMBL" id="MFD2674878.1"/>
    </source>
</evidence>